<evidence type="ECO:0000313" key="3">
    <source>
        <dbReference type="Proteomes" id="UP000051861"/>
    </source>
</evidence>
<proteinExistence type="predicted"/>
<feature type="transmembrane region" description="Helical" evidence="1">
    <location>
        <begin position="42"/>
        <end position="62"/>
    </location>
</feature>
<keyword evidence="1" id="KW-0812">Transmembrane</keyword>
<keyword evidence="1" id="KW-1133">Transmembrane helix</keyword>
<dbReference type="Proteomes" id="UP000051861">
    <property type="component" value="Unassembled WGS sequence"/>
</dbReference>
<evidence type="ECO:0000256" key="1">
    <source>
        <dbReference type="SAM" id="Phobius"/>
    </source>
</evidence>
<protein>
    <submittedName>
        <fullName evidence="2">Uncharacterized protein</fullName>
    </submittedName>
</protein>
<gene>
    <name evidence="2" type="ORF">AMJ44_03760</name>
</gene>
<organism evidence="2 3">
    <name type="scientific">candidate division WOR-1 bacterium DG_54_3</name>
    <dbReference type="NCBI Taxonomy" id="1703775"/>
    <lineage>
        <taxon>Bacteria</taxon>
        <taxon>Bacillati</taxon>
        <taxon>Saganbacteria</taxon>
    </lineage>
</organism>
<sequence>MHKAMKGILDLFIILAAISIILGIISRILLTPFPFGIEAQAYLQFSHAMLLFAIAIGIRELLRDKGK</sequence>
<dbReference type="AlphaFoldDB" id="A0A0S7Y3X2"/>
<accession>A0A0S7Y3X2</accession>
<evidence type="ECO:0000313" key="2">
    <source>
        <dbReference type="EMBL" id="KPJ69447.1"/>
    </source>
</evidence>
<comment type="caution">
    <text evidence="2">The sequence shown here is derived from an EMBL/GenBank/DDBJ whole genome shotgun (WGS) entry which is preliminary data.</text>
</comment>
<dbReference type="EMBL" id="LIZX01000024">
    <property type="protein sequence ID" value="KPJ69447.1"/>
    <property type="molecule type" value="Genomic_DNA"/>
</dbReference>
<keyword evidence="1" id="KW-0472">Membrane</keyword>
<reference evidence="2 3" key="1">
    <citation type="journal article" date="2015" name="Microbiome">
        <title>Genomic resolution of linkages in carbon, nitrogen, and sulfur cycling among widespread estuary sediment bacteria.</title>
        <authorList>
            <person name="Baker B.J."/>
            <person name="Lazar C.S."/>
            <person name="Teske A.P."/>
            <person name="Dick G.J."/>
        </authorList>
    </citation>
    <scope>NUCLEOTIDE SEQUENCE [LARGE SCALE GENOMIC DNA]</scope>
    <source>
        <strain evidence="2">DG_54_3</strain>
    </source>
</reference>
<name>A0A0S7Y3X2_UNCSA</name>
<feature type="transmembrane region" description="Helical" evidence="1">
    <location>
        <begin position="7"/>
        <end position="30"/>
    </location>
</feature>